<evidence type="ECO:0000313" key="2">
    <source>
        <dbReference type="EMBL" id="GFR87287.1"/>
    </source>
</evidence>
<proteinExistence type="predicted"/>
<keyword evidence="3" id="KW-1185">Reference proteome</keyword>
<feature type="chain" id="PRO_5044011145" description="Secreted protein" evidence="1">
    <location>
        <begin position="23"/>
        <end position="84"/>
    </location>
</feature>
<dbReference type="AlphaFoldDB" id="A0AAV4GPI4"/>
<name>A0AAV4GPI4_9GAST</name>
<comment type="caution">
    <text evidence="2">The sequence shown here is derived from an EMBL/GenBank/DDBJ whole genome shotgun (WGS) entry which is preliminary data.</text>
</comment>
<keyword evidence="1" id="KW-0732">Signal</keyword>
<reference evidence="2 3" key="1">
    <citation type="journal article" date="2021" name="Elife">
        <title>Chloroplast acquisition without the gene transfer in kleptoplastic sea slugs, Plakobranchus ocellatus.</title>
        <authorList>
            <person name="Maeda T."/>
            <person name="Takahashi S."/>
            <person name="Yoshida T."/>
            <person name="Shimamura S."/>
            <person name="Takaki Y."/>
            <person name="Nagai Y."/>
            <person name="Toyoda A."/>
            <person name="Suzuki Y."/>
            <person name="Arimoto A."/>
            <person name="Ishii H."/>
            <person name="Satoh N."/>
            <person name="Nishiyama T."/>
            <person name="Hasebe M."/>
            <person name="Maruyama T."/>
            <person name="Minagawa J."/>
            <person name="Obokata J."/>
            <person name="Shigenobu S."/>
        </authorList>
    </citation>
    <scope>NUCLEOTIDE SEQUENCE [LARGE SCALE GENOMIC DNA]</scope>
</reference>
<feature type="signal peptide" evidence="1">
    <location>
        <begin position="1"/>
        <end position="22"/>
    </location>
</feature>
<sequence length="84" mass="9356">MSSLFTFVCACVALTVCCICHATERQHSGGGLYATDTRIHHRYVPGHGTIGKRILVRRGLQKFHRPVDQVELLLSRVVVILTIV</sequence>
<dbReference type="Proteomes" id="UP000762676">
    <property type="component" value="Unassembled WGS sequence"/>
</dbReference>
<evidence type="ECO:0008006" key="4">
    <source>
        <dbReference type="Google" id="ProtNLM"/>
    </source>
</evidence>
<evidence type="ECO:0000313" key="3">
    <source>
        <dbReference type="Proteomes" id="UP000762676"/>
    </source>
</evidence>
<gene>
    <name evidence="2" type="ORF">ElyMa_006072700</name>
</gene>
<protein>
    <recommendedName>
        <fullName evidence="4">Secreted protein</fullName>
    </recommendedName>
</protein>
<dbReference type="EMBL" id="BMAT01012169">
    <property type="protein sequence ID" value="GFR87287.1"/>
    <property type="molecule type" value="Genomic_DNA"/>
</dbReference>
<accession>A0AAV4GPI4</accession>
<organism evidence="2 3">
    <name type="scientific">Elysia marginata</name>
    <dbReference type="NCBI Taxonomy" id="1093978"/>
    <lineage>
        <taxon>Eukaryota</taxon>
        <taxon>Metazoa</taxon>
        <taxon>Spiralia</taxon>
        <taxon>Lophotrochozoa</taxon>
        <taxon>Mollusca</taxon>
        <taxon>Gastropoda</taxon>
        <taxon>Heterobranchia</taxon>
        <taxon>Euthyneura</taxon>
        <taxon>Panpulmonata</taxon>
        <taxon>Sacoglossa</taxon>
        <taxon>Placobranchoidea</taxon>
        <taxon>Plakobranchidae</taxon>
        <taxon>Elysia</taxon>
    </lineage>
</organism>
<evidence type="ECO:0000256" key="1">
    <source>
        <dbReference type="SAM" id="SignalP"/>
    </source>
</evidence>